<dbReference type="Proteomes" id="UP000621560">
    <property type="component" value="Unassembled WGS sequence"/>
</dbReference>
<gene>
    <name evidence="2" type="ORF">IDH44_18665</name>
</gene>
<evidence type="ECO:0000313" key="2">
    <source>
        <dbReference type="EMBL" id="MBD2847228.1"/>
    </source>
</evidence>
<keyword evidence="3" id="KW-1185">Reference proteome</keyword>
<protein>
    <recommendedName>
        <fullName evidence="1">Phosphogluconate dehydrogenase (decarboxylating) C-terminal domain-containing protein</fullName>
    </recommendedName>
</protein>
<name>A0A927BUT5_9BACL</name>
<dbReference type="AlphaFoldDB" id="A0A927BUT5"/>
<dbReference type="EMBL" id="JACXIZ010000035">
    <property type="protein sequence ID" value="MBD2847228.1"/>
    <property type="molecule type" value="Genomic_DNA"/>
</dbReference>
<comment type="caution">
    <text evidence="2">The sequence shown here is derived from an EMBL/GenBank/DDBJ whole genome shotgun (WGS) entry which is preliminary data.</text>
</comment>
<dbReference type="InterPro" id="IPR031663">
    <property type="entry name" value="PGDH_C"/>
</dbReference>
<organism evidence="2 3">
    <name type="scientific">Paenibacillus sabuli</name>
    <dbReference type="NCBI Taxonomy" id="2772509"/>
    <lineage>
        <taxon>Bacteria</taxon>
        <taxon>Bacillati</taxon>
        <taxon>Bacillota</taxon>
        <taxon>Bacilli</taxon>
        <taxon>Bacillales</taxon>
        <taxon>Paenibacillaceae</taxon>
        <taxon>Paenibacillus</taxon>
    </lineage>
</organism>
<dbReference type="Pfam" id="PF16896">
    <property type="entry name" value="PGDH_C"/>
    <property type="match status" value="1"/>
</dbReference>
<dbReference type="InterPro" id="IPR037161">
    <property type="entry name" value="Semialdehyde_DH-like_C"/>
</dbReference>
<reference evidence="2" key="1">
    <citation type="submission" date="2020-09" db="EMBL/GenBank/DDBJ databases">
        <title>A novel bacterium of genus Paenibacillus, isolated from South China Sea.</title>
        <authorList>
            <person name="Huang H."/>
            <person name="Mo K."/>
            <person name="Hu Y."/>
        </authorList>
    </citation>
    <scope>NUCLEOTIDE SEQUENCE</scope>
    <source>
        <strain evidence="2">IB182496</strain>
    </source>
</reference>
<dbReference type="Gene3D" id="1.10.3640.10">
    <property type="entry name" value="Semialdehyde dehydrogenase-like, C-terminal"/>
    <property type="match status" value="1"/>
</dbReference>
<evidence type="ECO:0000313" key="3">
    <source>
        <dbReference type="Proteomes" id="UP000621560"/>
    </source>
</evidence>
<proteinExistence type="predicted"/>
<evidence type="ECO:0000259" key="1">
    <source>
        <dbReference type="Pfam" id="PF16896"/>
    </source>
</evidence>
<accession>A0A927BUT5</accession>
<feature type="domain" description="Phosphogluconate dehydrogenase (decarboxylating) C-terminal" evidence="1">
    <location>
        <begin position="2"/>
        <end position="32"/>
    </location>
</feature>
<sequence length="40" mass="4790">MVAIEYGKRHMLKDDWKKVFEPEKVAETIDYMLHPNKLQG</sequence>